<organism evidence="3 4">
    <name type="scientific">Kocuria oceani</name>
    <dbReference type="NCBI Taxonomy" id="988827"/>
    <lineage>
        <taxon>Bacteria</taxon>
        <taxon>Bacillati</taxon>
        <taxon>Actinomycetota</taxon>
        <taxon>Actinomycetes</taxon>
        <taxon>Micrococcales</taxon>
        <taxon>Micrococcaceae</taxon>
        <taxon>Kocuria</taxon>
    </lineage>
</organism>
<comment type="caution">
    <text evidence="3">The sequence shown here is derived from an EMBL/GenBank/DDBJ whole genome shotgun (WGS) entry which is preliminary data.</text>
</comment>
<evidence type="ECO:0000313" key="4">
    <source>
        <dbReference type="Proteomes" id="UP001595797"/>
    </source>
</evidence>
<proteinExistence type="predicted"/>
<keyword evidence="3" id="KW-0808">Transferase</keyword>
<dbReference type="GO" id="GO:0008168">
    <property type="term" value="F:methyltransferase activity"/>
    <property type="evidence" value="ECO:0007669"/>
    <property type="project" value="UniProtKB-KW"/>
</dbReference>
<dbReference type="Gene3D" id="3.40.50.150">
    <property type="entry name" value="Vaccinia Virus protein VP39"/>
    <property type="match status" value="1"/>
</dbReference>
<name>A0ABV9TI93_9MICC</name>
<reference evidence="4" key="1">
    <citation type="journal article" date="2019" name="Int. J. Syst. Evol. Microbiol.">
        <title>The Global Catalogue of Microorganisms (GCM) 10K type strain sequencing project: providing services to taxonomists for standard genome sequencing and annotation.</title>
        <authorList>
            <consortium name="The Broad Institute Genomics Platform"/>
            <consortium name="The Broad Institute Genome Sequencing Center for Infectious Disease"/>
            <person name="Wu L."/>
            <person name="Ma J."/>
        </authorList>
    </citation>
    <scope>NUCLEOTIDE SEQUENCE [LARGE SCALE GENOMIC DNA]</scope>
    <source>
        <strain evidence="4">CGMCC 4.6946</strain>
    </source>
</reference>
<dbReference type="EC" id="2.1.1.-" evidence="3"/>
<dbReference type="GO" id="GO:0032259">
    <property type="term" value="P:methylation"/>
    <property type="evidence" value="ECO:0007669"/>
    <property type="project" value="UniProtKB-KW"/>
</dbReference>
<feature type="compositionally biased region" description="Pro residues" evidence="1">
    <location>
        <begin position="173"/>
        <end position="184"/>
    </location>
</feature>
<dbReference type="EMBL" id="JBHSIW010000008">
    <property type="protein sequence ID" value="MFC4903692.1"/>
    <property type="molecule type" value="Genomic_DNA"/>
</dbReference>
<dbReference type="Proteomes" id="UP001595797">
    <property type="component" value="Unassembled WGS sequence"/>
</dbReference>
<dbReference type="CDD" id="cd02440">
    <property type="entry name" value="AdoMet_MTases"/>
    <property type="match status" value="1"/>
</dbReference>
<evidence type="ECO:0000256" key="1">
    <source>
        <dbReference type="SAM" id="MobiDB-lite"/>
    </source>
</evidence>
<evidence type="ECO:0000259" key="2">
    <source>
        <dbReference type="Pfam" id="PF13649"/>
    </source>
</evidence>
<feature type="domain" description="Methyltransferase" evidence="2">
    <location>
        <begin position="20"/>
        <end position="117"/>
    </location>
</feature>
<keyword evidence="3" id="KW-0489">Methyltransferase</keyword>
<keyword evidence="4" id="KW-1185">Reference proteome</keyword>
<dbReference type="SUPFAM" id="SSF53335">
    <property type="entry name" value="S-adenosyl-L-methionine-dependent methyltransferases"/>
    <property type="match status" value="1"/>
</dbReference>
<evidence type="ECO:0000313" key="3">
    <source>
        <dbReference type="EMBL" id="MFC4903692.1"/>
    </source>
</evidence>
<dbReference type="InterPro" id="IPR041698">
    <property type="entry name" value="Methyltransf_25"/>
</dbReference>
<gene>
    <name evidence="3" type="ORF">ACFPCS_08965</name>
</gene>
<feature type="region of interest" description="Disordered" evidence="1">
    <location>
        <begin position="164"/>
        <end position="184"/>
    </location>
</feature>
<dbReference type="InterPro" id="IPR029063">
    <property type="entry name" value="SAM-dependent_MTases_sf"/>
</dbReference>
<dbReference type="Pfam" id="PF13649">
    <property type="entry name" value="Methyltransf_25"/>
    <property type="match status" value="1"/>
</dbReference>
<sequence>MPERVRWAVDQLPLRPGRRVLEVGCGSGAAAGLVCARTGGGHVLALDRSATAVTRTVERNLGAVRAGVLTVRQVALAELSVPAASFDVAFAVDVNLFWTTPAAAELSVLRQALAPGGTLLVAYGPGPRPGRQADVLRRVRAAVDAHGFVAPLVLVEDRGSGVLAGAPAGGEPAAPPAAPPVRRR</sequence>
<protein>
    <submittedName>
        <fullName evidence="3">Class I SAM-dependent methyltransferase</fullName>
        <ecNumber evidence="3">2.1.1.-</ecNumber>
    </submittedName>
</protein>
<accession>A0ABV9TI93</accession>